<reference evidence="2 3" key="1">
    <citation type="journal article" date="2021" name="Elife">
        <title>Chloroplast acquisition without the gene transfer in kleptoplastic sea slugs, Plakobranchus ocellatus.</title>
        <authorList>
            <person name="Maeda T."/>
            <person name="Takahashi S."/>
            <person name="Yoshida T."/>
            <person name="Shimamura S."/>
            <person name="Takaki Y."/>
            <person name="Nagai Y."/>
            <person name="Toyoda A."/>
            <person name="Suzuki Y."/>
            <person name="Arimoto A."/>
            <person name="Ishii H."/>
            <person name="Satoh N."/>
            <person name="Nishiyama T."/>
            <person name="Hasebe M."/>
            <person name="Maruyama T."/>
            <person name="Minagawa J."/>
            <person name="Obokata J."/>
            <person name="Shigenobu S."/>
        </authorList>
    </citation>
    <scope>NUCLEOTIDE SEQUENCE [LARGE SCALE GENOMIC DNA]</scope>
</reference>
<name>A0AAV4C4J4_9GAST</name>
<keyword evidence="3" id="KW-1185">Reference proteome</keyword>
<protein>
    <submittedName>
        <fullName evidence="2">Uncharacterized protein</fullName>
    </submittedName>
</protein>
<gene>
    <name evidence="2" type="ORF">PoB_005397400</name>
</gene>
<evidence type="ECO:0000256" key="1">
    <source>
        <dbReference type="SAM" id="MobiDB-lite"/>
    </source>
</evidence>
<feature type="compositionally biased region" description="Basic and acidic residues" evidence="1">
    <location>
        <begin position="35"/>
        <end position="44"/>
    </location>
</feature>
<comment type="caution">
    <text evidence="2">The sequence shown here is derived from an EMBL/GenBank/DDBJ whole genome shotgun (WGS) entry which is preliminary data.</text>
</comment>
<feature type="region of interest" description="Disordered" evidence="1">
    <location>
        <begin position="35"/>
        <end position="66"/>
    </location>
</feature>
<proteinExistence type="predicted"/>
<dbReference type="AlphaFoldDB" id="A0AAV4C4J4"/>
<dbReference type="EMBL" id="BLXT01005922">
    <property type="protein sequence ID" value="GFO27469.1"/>
    <property type="molecule type" value="Genomic_DNA"/>
</dbReference>
<evidence type="ECO:0000313" key="2">
    <source>
        <dbReference type="EMBL" id="GFO27469.1"/>
    </source>
</evidence>
<sequence>MWTFSKTKGTRQYEKRKENEECGCAIHKLDLLRSGESKGGEESNGKLPQNAVCQEQSGPYSWFPDA</sequence>
<organism evidence="2 3">
    <name type="scientific">Plakobranchus ocellatus</name>
    <dbReference type="NCBI Taxonomy" id="259542"/>
    <lineage>
        <taxon>Eukaryota</taxon>
        <taxon>Metazoa</taxon>
        <taxon>Spiralia</taxon>
        <taxon>Lophotrochozoa</taxon>
        <taxon>Mollusca</taxon>
        <taxon>Gastropoda</taxon>
        <taxon>Heterobranchia</taxon>
        <taxon>Euthyneura</taxon>
        <taxon>Panpulmonata</taxon>
        <taxon>Sacoglossa</taxon>
        <taxon>Placobranchoidea</taxon>
        <taxon>Plakobranchidae</taxon>
        <taxon>Plakobranchus</taxon>
    </lineage>
</organism>
<accession>A0AAV4C4J4</accession>
<dbReference type="Proteomes" id="UP000735302">
    <property type="component" value="Unassembled WGS sequence"/>
</dbReference>
<evidence type="ECO:0000313" key="3">
    <source>
        <dbReference type="Proteomes" id="UP000735302"/>
    </source>
</evidence>